<evidence type="ECO:0000256" key="5">
    <source>
        <dbReference type="ARBA" id="ARBA00022475"/>
    </source>
</evidence>
<evidence type="ECO:0000256" key="4">
    <source>
        <dbReference type="ARBA" id="ARBA00022448"/>
    </source>
</evidence>
<comment type="subcellular location">
    <subcellularLocation>
        <location evidence="1">Cell membrane</location>
        <topology evidence="1">Peripheral membrane protein</topology>
        <orientation evidence="1">Cytoplasmic side</orientation>
    </subcellularLocation>
</comment>
<comment type="function">
    <text evidence="12">Necessary for flagellar biosynthesis. May be involved in translocation of the flagellum.</text>
</comment>
<evidence type="ECO:0000259" key="14">
    <source>
        <dbReference type="SMART" id="SM00382"/>
    </source>
</evidence>
<evidence type="ECO:0000256" key="11">
    <source>
        <dbReference type="ARBA" id="ARBA00023225"/>
    </source>
</evidence>
<dbReference type="Gene3D" id="1.20.120.1380">
    <property type="entry name" value="Flagellar FlhF biosynthesis protein, N domain"/>
    <property type="match status" value="1"/>
</dbReference>
<dbReference type="InterPro" id="IPR027417">
    <property type="entry name" value="P-loop_NTPase"/>
</dbReference>
<name>A0ABS8X730_9GAMM</name>
<dbReference type="Proteomes" id="UP001320170">
    <property type="component" value="Unassembled WGS sequence"/>
</dbReference>
<evidence type="ECO:0000256" key="13">
    <source>
        <dbReference type="NCBIfam" id="TIGR03499"/>
    </source>
</evidence>
<accession>A0ABS8X730</accession>
<evidence type="ECO:0000256" key="8">
    <source>
        <dbReference type="ARBA" id="ARBA00022927"/>
    </source>
</evidence>
<organism evidence="16 17">
    <name type="scientific">Legionella resiliens</name>
    <dbReference type="NCBI Taxonomy" id="2905958"/>
    <lineage>
        <taxon>Bacteria</taxon>
        <taxon>Pseudomonadati</taxon>
        <taxon>Pseudomonadota</taxon>
        <taxon>Gammaproteobacteria</taxon>
        <taxon>Legionellales</taxon>
        <taxon>Legionellaceae</taxon>
        <taxon>Legionella</taxon>
    </lineage>
</organism>
<comment type="similarity">
    <text evidence="2">Belongs to the GTP-binding SRP family.</text>
</comment>
<dbReference type="RefSeq" id="WP_232890847.1">
    <property type="nucleotide sequence ID" value="NZ_JAJSPM010000005.1"/>
</dbReference>
<dbReference type="EMBL" id="JAJTND010000004">
    <property type="protein sequence ID" value="MCE3532574.1"/>
    <property type="molecule type" value="Genomic_DNA"/>
</dbReference>
<keyword evidence="8" id="KW-0653">Protein transport</keyword>
<keyword evidence="6" id="KW-0547">Nucleotide-binding</keyword>
<keyword evidence="16" id="KW-0966">Cell projection</keyword>
<sequence length="376" mass="41427">MKLKRFVATDTRSAMKQIKEILGADAVILSSHHIDGGVEVVAAIDFDETILSPSAAVACAEPTSQANKLQMQTPLDDMRQEIQTLRGMLEAQLRGNVGVHEPLHTILLQKLLYLGVSHTTAATWACSVRSDLNQQKGWEAVLNHIADKLTICDTRRIEEGGVYAFVGPTGVGKTTTLAKIAARFTLRFGADKLGLVTMDTYRIAAQEQLMMYGKILGVKVCVAQDEVSLARVLRQLNDKKLILIDTAGMNPADERVVKQMHVLGTYLLSISNVLVLPATSHYQVLIDAIKRYEATQIDQCILTKLDESLAVGGVLSALIESGLGVSYLTHGQRVPEDIKMATRHQLIELFAEQEAQLFQADNIRKAQQSAWREYHV</sequence>
<dbReference type="Pfam" id="PF00448">
    <property type="entry name" value="SRP54"/>
    <property type="match status" value="1"/>
</dbReference>
<evidence type="ECO:0000256" key="9">
    <source>
        <dbReference type="ARBA" id="ARBA00023134"/>
    </source>
</evidence>
<dbReference type="InterPro" id="IPR000897">
    <property type="entry name" value="SRP54_GTPase_dom"/>
</dbReference>
<reference evidence="16 17" key="1">
    <citation type="journal article" date="2024" name="Pathogens">
        <title>Characterization of a Novel Species of Legionella Isolated from a Healthcare Facility: Legionella resiliens sp. nov.</title>
        <authorList>
            <person name="Cristino S."/>
            <person name="Pascale M.R."/>
            <person name="Marino F."/>
            <person name="Derelitto C."/>
            <person name="Salaris S."/>
            <person name="Orsini M."/>
            <person name="Squarzoni S."/>
            <person name="Grottola A."/>
            <person name="Girolamini L."/>
        </authorList>
    </citation>
    <scope>NUCLEOTIDE SEQUENCE [LARGE SCALE GENOMIC DNA]</scope>
    <source>
        <strain evidence="16 17">8cVS16</strain>
    </source>
</reference>
<evidence type="ECO:0000256" key="2">
    <source>
        <dbReference type="ARBA" id="ARBA00008531"/>
    </source>
</evidence>
<dbReference type="InterPro" id="IPR003593">
    <property type="entry name" value="AAA+_ATPase"/>
</dbReference>
<evidence type="ECO:0000313" key="16">
    <source>
        <dbReference type="EMBL" id="MCE3532574.1"/>
    </source>
</evidence>
<proteinExistence type="inferred from homology"/>
<dbReference type="CDD" id="cd17873">
    <property type="entry name" value="FlhF"/>
    <property type="match status" value="1"/>
</dbReference>
<feature type="domain" description="SRP54-type proteins GTP-binding" evidence="15">
    <location>
        <begin position="160"/>
        <end position="352"/>
    </location>
</feature>
<keyword evidence="16" id="KW-0969">Cilium</keyword>
<keyword evidence="17" id="KW-1185">Reference proteome</keyword>
<evidence type="ECO:0000313" key="17">
    <source>
        <dbReference type="Proteomes" id="UP001320170"/>
    </source>
</evidence>
<gene>
    <name evidence="16" type="primary">flhF</name>
    <name evidence="16" type="ORF">LXO92_09305</name>
</gene>
<evidence type="ECO:0000256" key="3">
    <source>
        <dbReference type="ARBA" id="ARBA00014919"/>
    </source>
</evidence>
<keyword evidence="5" id="KW-1003">Cell membrane</keyword>
<evidence type="ECO:0000256" key="12">
    <source>
        <dbReference type="ARBA" id="ARBA00025337"/>
    </source>
</evidence>
<dbReference type="NCBIfam" id="TIGR03499">
    <property type="entry name" value="FlhF"/>
    <property type="match status" value="1"/>
</dbReference>
<keyword evidence="9" id="KW-0342">GTP-binding</keyword>
<keyword evidence="16" id="KW-0282">Flagellum</keyword>
<dbReference type="SMART" id="SM00382">
    <property type="entry name" value="AAA"/>
    <property type="match status" value="1"/>
</dbReference>
<dbReference type="InterPro" id="IPR020006">
    <property type="entry name" value="FlhF"/>
</dbReference>
<evidence type="ECO:0000256" key="10">
    <source>
        <dbReference type="ARBA" id="ARBA00023136"/>
    </source>
</evidence>
<evidence type="ECO:0000256" key="7">
    <source>
        <dbReference type="ARBA" id="ARBA00022795"/>
    </source>
</evidence>
<protein>
    <recommendedName>
        <fullName evidence="3 13">Flagellar biosynthesis protein FlhF</fullName>
    </recommendedName>
</protein>
<evidence type="ECO:0000259" key="15">
    <source>
        <dbReference type="SMART" id="SM00962"/>
    </source>
</evidence>
<dbReference type="SUPFAM" id="SSF52540">
    <property type="entry name" value="P-loop containing nucleoside triphosphate hydrolases"/>
    <property type="match status" value="1"/>
</dbReference>
<evidence type="ECO:0000256" key="6">
    <source>
        <dbReference type="ARBA" id="ARBA00022741"/>
    </source>
</evidence>
<dbReference type="PANTHER" id="PTHR43134">
    <property type="entry name" value="SIGNAL RECOGNITION PARTICLE RECEPTOR SUBUNIT ALPHA"/>
    <property type="match status" value="1"/>
</dbReference>
<dbReference type="SMART" id="SM00962">
    <property type="entry name" value="SRP54"/>
    <property type="match status" value="1"/>
</dbReference>
<dbReference type="PANTHER" id="PTHR43134:SF3">
    <property type="entry name" value="FLAGELLAR BIOSYNTHESIS PROTEIN FLHF"/>
    <property type="match status" value="1"/>
</dbReference>
<keyword evidence="7" id="KW-1005">Bacterial flagellum biogenesis</keyword>
<keyword evidence="11" id="KW-1006">Bacterial flagellum protein export</keyword>
<keyword evidence="10" id="KW-0472">Membrane</keyword>
<evidence type="ECO:0000256" key="1">
    <source>
        <dbReference type="ARBA" id="ARBA00004413"/>
    </source>
</evidence>
<dbReference type="Gene3D" id="3.40.50.300">
    <property type="entry name" value="P-loop containing nucleotide triphosphate hydrolases"/>
    <property type="match status" value="1"/>
</dbReference>
<comment type="caution">
    <text evidence="16">The sequence shown here is derived from an EMBL/GenBank/DDBJ whole genome shotgun (WGS) entry which is preliminary data.</text>
</comment>
<dbReference type="InterPro" id="IPR047040">
    <property type="entry name" value="FlhF__GTPase_dom"/>
</dbReference>
<feature type="domain" description="AAA+ ATPase" evidence="14">
    <location>
        <begin position="159"/>
        <end position="290"/>
    </location>
</feature>
<keyword evidence="4" id="KW-0813">Transport</keyword>